<dbReference type="EC" id="5.4.2.11" evidence="4"/>
<name>A0A376B5P2_9ASCO</name>
<comment type="catalytic activity">
    <reaction evidence="1">
        <text>(2R)-2-phosphoglycerate = (2R)-3-phosphoglycerate</text>
        <dbReference type="Rhea" id="RHEA:15901"/>
        <dbReference type="ChEBI" id="CHEBI:58272"/>
        <dbReference type="ChEBI" id="CHEBI:58289"/>
        <dbReference type="EC" id="5.4.2.11"/>
    </reaction>
</comment>
<dbReference type="InterPro" id="IPR029033">
    <property type="entry name" value="His_PPase_superfam"/>
</dbReference>
<reference evidence="11" key="1">
    <citation type="submission" date="2018-06" db="EMBL/GenBank/DDBJ databases">
        <authorList>
            <person name="Guldener U."/>
        </authorList>
    </citation>
    <scope>NUCLEOTIDE SEQUENCE [LARGE SCALE GENOMIC DNA]</scope>
    <source>
        <strain evidence="11">UTAD17</strain>
    </source>
</reference>
<dbReference type="GO" id="GO:0006096">
    <property type="term" value="P:glycolytic process"/>
    <property type="evidence" value="ECO:0007669"/>
    <property type="project" value="UniProtKB-UniPathway"/>
</dbReference>
<organism evidence="10 11">
    <name type="scientific">Saccharomycodes ludwigii</name>
    <dbReference type="NCBI Taxonomy" id="36035"/>
    <lineage>
        <taxon>Eukaryota</taxon>
        <taxon>Fungi</taxon>
        <taxon>Dikarya</taxon>
        <taxon>Ascomycota</taxon>
        <taxon>Saccharomycotina</taxon>
        <taxon>Saccharomycetes</taxon>
        <taxon>Saccharomycodales</taxon>
        <taxon>Saccharomycodaceae</taxon>
        <taxon>Saccharomycodes</taxon>
    </lineage>
</organism>
<evidence type="ECO:0000256" key="7">
    <source>
        <dbReference type="PIRSR" id="PIRSR613078-1"/>
    </source>
</evidence>
<dbReference type="PROSITE" id="PS00175">
    <property type="entry name" value="PG_MUTASE"/>
    <property type="match status" value="1"/>
</dbReference>
<dbReference type="OrthoDB" id="354304at2759"/>
<dbReference type="UniPathway" id="UPA00109">
    <property type="reaction ID" value="UER00186"/>
</dbReference>
<dbReference type="HAMAP" id="MF_01039">
    <property type="entry name" value="PGAM_GpmA"/>
    <property type="match status" value="1"/>
</dbReference>
<dbReference type="SUPFAM" id="SSF53254">
    <property type="entry name" value="Phosphoglycerate mutase-like"/>
    <property type="match status" value="1"/>
</dbReference>
<proteinExistence type="inferred from homology"/>
<comment type="pathway">
    <text evidence="2">Carbohydrate degradation; glycolysis; pyruvate from D-glyceraldehyde 3-phosphate: step 3/5.</text>
</comment>
<evidence type="ECO:0000256" key="8">
    <source>
        <dbReference type="PIRSR" id="PIRSR613078-2"/>
    </source>
</evidence>
<dbReference type="InterPro" id="IPR013078">
    <property type="entry name" value="His_Pase_superF_clade-1"/>
</dbReference>
<evidence type="ECO:0000313" key="10">
    <source>
        <dbReference type="EMBL" id="SSD59983.1"/>
    </source>
</evidence>
<evidence type="ECO:0000256" key="9">
    <source>
        <dbReference type="PIRSR" id="PIRSR613078-3"/>
    </source>
</evidence>
<feature type="binding site" evidence="8">
    <location>
        <position position="148"/>
    </location>
    <ligand>
        <name>substrate</name>
    </ligand>
</feature>
<dbReference type="Gene3D" id="3.40.50.1240">
    <property type="entry name" value="Phosphoglycerate mutase-like"/>
    <property type="match status" value="1"/>
</dbReference>
<comment type="similarity">
    <text evidence="3">Belongs to the phosphoglycerate mutase family. BPG-dependent PGAM subfamily.</text>
</comment>
<feature type="binding site" evidence="8">
    <location>
        <position position="71"/>
    </location>
    <ligand>
        <name>substrate</name>
    </ligand>
</feature>
<keyword evidence="6" id="KW-0413">Isomerase</keyword>
<protein>
    <recommendedName>
        <fullName evidence="4">phosphoglycerate mutase (2,3-diphosphoglycerate-dependent)</fullName>
        <ecNumber evidence="4">5.4.2.11</ecNumber>
    </recommendedName>
</protein>
<dbReference type="PANTHER" id="PTHR11931">
    <property type="entry name" value="PHOSPHOGLYCERATE MUTASE"/>
    <property type="match status" value="1"/>
</dbReference>
<evidence type="ECO:0000256" key="2">
    <source>
        <dbReference type="ARBA" id="ARBA00004798"/>
    </source>
</evidence>
<feature type="binding site" evidence="8">
    <location>
        <begin position="14"/>
        <end position="21"/>
    </location>
    <ligand>
        <name>substrate</name>
    </ligand>
</feature>
<evidence type="ECO:0000256" key="1">
    <source>
        <dbReference type="ARBA" id="ARBA00000380"/>
    </source>
</evidence>
<dbReference type="SMART" id="SM00855">
    <property type="entry name" value="PGAM"/>
    <property type="match status" value="1"/>
</dbReference>
<keyword evidence="5" id="KW-0324">Glycolysis</keyword>
<feature type="active site" description="Proton donor/acceptor" evidence="7">
    <location>
        <position position="137"/>
    </location>
</feature>
<dbReference type="InterPro" id="IPR005952">
    <property type="entry name" value="Phosphogly_mut1"/>
</dbReference>
<feature type="active site" description="Tele-phosphohistidine intermediate" evidence="7">
    <location>
        <position position="15"/>
    </location>
</feature>
<dbReference type="CDD" id="cd07067">
    <property type="entry name" value="HP_PGM_like"/>
    <property type="match status" value="1"/>
</dbReference>
<dbReference type="InterPro" id="IPR001345">
    <property type="entry name" value="PG/BPGM_mutase_AS"/>
</dbReference>
<evidence type="ECO:0000256" key="5">
    <source>
        <dbReference type="ARBA" id="ARBA00023152"/>
    </source>
</evidence>
<keyword evidence="11" id="KW-1185">Reference proteome</keyword>
<sequence>MSESNNIIKLFILRHGQSELNHENIFCGWIDAKLTQQGMDQARSSAKLIKQYLQKENIKVPTIGFTSRLTRTKQTLDTMLEELGQSEKKQVNVLVDNTDGEKQLDKKHPFQVIRVDSNTASDNNKNFQIYRSWRLNERHYGSWQGQRKPKILNEYGKEKYMFIRRDYNGKPPVVDLNKEMENEDPAAAAASIVEEGEEEYAFKEPNRKLKYDIEYKYGDITTLPDSESLSDVVERLKPLIYEFILPRIKDTDNKSGIIVGHGSSVRSILKILCDISDDDIKDVNIPNGIPLVLELQEVRGTSNEKSFKFLNKFYLDPELAKVNAEKVKNEGFQKGQ</sequence>
<dbReference type="VEuPathDB" id="FungiDB:SCODWIG_01744"/>
<evidence type="ECO:0000256" key="4">
    <source>
        <dbReference type="ARBA" id="ARBA00012028"/>
    </source>
</evidence>
<feature type="binding site" evidence="8">
    <location>
        <begin position="137"/>
        <end position="140"/>
    </location>
    <ligand>
        <name>substrate</name>
    </ligand>
</feature>
<feature type="binding site" evidence="8">
    <location>
        <begin position="164"/>
        <end position="165"/>
    </location>
    <ligand>
        <name>substrate</name>
    </ligand>
</feature>
<feature type="site" description="Transition state stabilizer" evidence="9">
    <location>
        <position position="261"/>
    </location>
</feature>
<dbReference type="GO" id="GO:0004619">
    <property type="term" value="F:phosphoglycerate mutase activity"/>
    <property type="evidence" value="ECO:0007669"/>
    <property type="project" value="UniProtKB-EC"/>
</dbReference>
<dbReference type="AlphaFoldDB" id="A0A376B5P2"/>
<dbReference type="Pfam" id="PF00300">
    <property type="entry name" value="His_Phos_1"/>
    <property type="match status" value="1"/>
</dbReference>
<evidence type="ECO:0000256" key="3">
    <source>
        <dbReference type="ARBA" id="ARBA00006717"/>
    </source>
</evidence>
<dbReference type="Proteomes" id="UP000262825">
    <property type="component" value="Unassembled WGS sequence"/>
</dbReference>
<dbReference type="EMBL" id="UFAJ01000245">
    <property type="protein sequence ID" value="SSD59983.1"/>
    <property type="molecule type" value="Genomic_DNA"/>
</dbReference>
<evidence type="ECO:0000313" key="11">
    <source>
        <dbReference type="Proteomes" id="UP000262825"/>
    </source>
</evidence>
<gene>
    <name evidence="10" type="ORF">SCODWIG_01744</name>
</gene>
<evidence type="ECO:0000256" key="6">
    <source>
        <dbReference type="ARBA" id="ARBA00023235"/>
    </source>
</evidence>
<accession>A0A376B5P2</accession>